<dbReference type="Proteomes" id="UP000318422">
    <property type="component" value="Unassembled WGS sequence"/>
</dbReference>
<dbReference type="RefSeq" id="WP_141348727.1">
    <property type="nucleotide sequence ID" value="NZ_BJNV01000002.1"/>
</dbReference>
<name>A0A4Y4CLX6_ZOORA</name>
<keyword evidence="3" id="KW-1185">Reference proteome</keyword>
<feature type="region of interest" description="Disordered" evidence="1">
    <location>
        <begin position="126"/>
        <end position="157"/>
    </location>
</feature>
<evidence type="ECO:0000313" key="2">
    <source>
        <dbReference type="EMBL" id="GEC93961.1"/>
    </source>
</evidence>
<sequence>MHPISDTDALFLLATTLASKRRPAELVEIMAGFEPLLEAVPGTSRLIDTIRRLTAHGLVQVEDDRFSLTAAGQQLMVGLPKRTDTAGLVTHLRGKLAAFDGPANFQSVHLGQAQVDTAVLAQRAAAKEPGKNLLMPKPKVEEEDTRRSPWRGGKGRR</sequence>
<comment type="caution">
    <text evidence="2">The sequence shown here is derived from an EMBL/GenBank/DDBJ whole genome shotgun (WGS) entry which is preliminary data.</text>
</comment>
<dbReference type="OrthoDB" id="9180225at2"/>
<proteinExistence type="predicted"/>
<evidence type="ECO:0000256" key="1">
    <source>
        <dbReference type="SAM" id="MobiDB-lite"/>
    </source>
</evidence>
<organism evidence="2 3">
    <name type="scientific">Zoogloea ramigera</name>
    <dbReference type="NCBI Taxonomy" id="350"/>
    <lineage>
        <taxon>Bacteria</taxon>
        <taxon>Pseudomonadati</taxon>
        <taxon>Pseudomonadota</taxon>
        <taxon>Betaproteobacteria</taxon>
        <taxon>Rhodocyclales</taxon>
        <taxon>Zoogloeaceae</taxon>
        <taxon>Zoogloea</taxon>
    </lineage>
</organism>
<accession>A0A4Y4CLX6</accession>
<gene>
    <name evidence="2" type="ORF">ZRA01_00340</name>
</gene>
<protein>
    <submittedName>
        <fullName evidence="2">Uncharacterized protein</fullName>
    </submittedName>
</protein>
<evidence type="ECO:0000313" key="3">
    <source>
        <dbReference type="Proteomes" id="UP000318422"/>
    </source>
</evidence>
<dbReference type="AlphaFoldDB" id="A0A4Y4CLX6"/>
<dbReference type="EMBL" id="BJNV01000002">
    <property type="protein sequence ID" value="GEC93961.1"/>
    <property type="molecule type" value="Genomic_DNA"/>
</dbReference>
<feature type="compositionally biased region" description="Basic and acidic residues" evidence="1">
    <location>
        <begin position="138"/>
        <end position="147"/>
    </location>
</feature>
<reference evidence="2 3" key="1">
    <citation type="submission" date="2019-06" db="EMBL/GenBank/DDBJ databases">
        <title>Whole genome shotgun sequence of Zoogloea ramigera NBRC 15342.</title>
        <authorList>
            <person name="Hosoyama A."/>
            <person name="Uohara A."/>
            <person name="Ohji S."/>
            <person name="Ichikawa N."/>
        </authorList>
    </citation>
    <scope>NUCLEOTIDE SEQUENCE [LARGE SCALE GENOMIC DNA]</scope>
    <source>
        <strain evidence="2 3">NBRC 15342</strain>
    </source>
</reference>